<gene>
    <name evidence="6" type="ordered locus">Plabr_2536</name>
</gene>
<evidence type="ECO:0000256" key="1">
    <source>
        <dbReference type="ARBA" id="ARBA00004141"/>
    </source>
</evidence>
<protein>
    <recommendedName>
        <fullName evidence="8">DUF4870 domain-containing protein</fullName>
    </recommendedName>
</protein>
<dbReference type="Pfam" id="PF09685">
    <property type="entry name" value="MamF_MmsF"/>
    <property type="match status" value="1"/>
</dbReference>
<keyword evidence="7" id="KW-1185">Reference proteome</keyword>
<evidence type="ECO:0000256" key="5">
    <source>
        <dbReference type="SAM" id="Phobius"/>
    </source>
</evidence>
<accession>F0SPY7</accession>
<reference evidence="7" key="1">
    <citation type="submission" date="2011-02" db="EMBL/GenBank/DDBJ databases">
        <title>The complete genome of Planctomyces brasiliensis DSM 5305.</title>
        <authorList>
            <person name="Lucas S."/>
            <person name="Copeland A."/>
            <person name="Lapidus A."/>
            <person name="Bruce D."/>
            <person name="Goodwin L."/>
            <person name="Pitluck S."/>
            <person name="Kyrpides N."/>
            <person name="Mavromatis K."/>
            <person name="Pagani I."/>
            <person name="Ivanova N."/>
            <person name="Ovchinnikova G."/>
            <person name="Lu M."/>
            <person name="Detter J.C."/>
            <person name="Han C."/>
            <person name="Land M."/>
            <person name="Hauser L."/>
            <person name="Markowitz V."/>
            <person name="Cheng J.-F."/>
            <person name="Hugenholtz P."/>
            <person name="Woyke T."/>
            <person name="Wu D."/>
            <person name="Tindall B."/>
            <person name="Pomrenke H.G."/>
            <person name="Brambilla E."/>
            <person name="Klenk H.-P."/>
            <person name="Eisen J.A."/>
        </authorList>
    </citation>
    <scope>NUCLEOTIDE SEQUENCE [LARGE SCALE GENOMIC DNA]</scope>
    <source>
        <strain evidence="7">ATCC 49424 / DSM 5305 / JCM 21570 / NBRC 103401 / IFAM 1448</strain>
    </source>
</reference>
<dbReference type="OrthoDB" id="9808930at2"/>
<dbReference type="HOGENOM" id="CLU_104196_0_2_0"/>
<name>F0SPY7_RUBBR</name>
<sequence>MAFPTDIPLTREEKIWAMLCHVLALLRLLPVLWTILVPLAIWLAKRDSSRFVDWHGKESINFQLSVLLYHVVFGAIFWILGLSWFVNLAMEAFVVLFVLIAAIRASEGRYYRYPATIRFLR</sequence>
<evidence type="ECO:0000313" key="6">
    <source>
        <dbReference type="EMBL" id="ADY60137.1"/>
    </source>
</evidence>
<organism evidence="6 7">
    <name type="scientific">Rubinisphaera brasiliensis (strain ATCC 49424 / DSM 5305 / JCM 21570 / IAM 15109 / NBRC 103401 / IFAM 1448)</name>
    <name type="common">Planctomyces brasiliensis</name>
    <dbReference type="NCBI Taxonomy" id="756272"/>
    <lineage>
        <taxon>Bacteria</taxon>
        <taxon>Pseudomonadati</taxon>
        <taxon>Planctomycetota</taxon>
        <taxon>Planctomycetia</taxon>
        <taxon>Planctomycetales</taxon>
        <taxon>Planctomycetaceae</taxon>
        <taxon>Rubinisphaera</taxon>
    </lineage>
</organism>
<keyword evidence="2 5" id="KW-0812">Transmembrane</keyword>
<keyword evidence="3 5" id="KW-1133">Transmembrane helix</keyword>
<comment type="subcellular location">
    <subcellularLocation>
        <location evidence="1">Membrane</location>
        <topology evidence="1">Multi-pass membrane protein</topology>
    </subcellularLocation>
</comment>
<dbReference type="STRING" id="756272.Plabr_2536"/>
<evidence type="ECO:0000256" key="4">
    <source>
        <dbReference type="ARBA" id="ARBA00023136"/>
    </source>
</evidence>
<dbReference type="EMBL" id="CP002546">
    <property type="protein sequence ID" value="ADY60137.1"/>
    <property type="molecule type" value="Genomic_DNA"/>
</dbReference>
<feature type="transmembrane region" description="Helical" evidence="5">
    <location>
        <begin position="15"/>
        <end position="43"/>
    </location>
</feature>
<dbReference type="InterPro" id="IPR019109">
    <property type="entry name" value="MamF_MmsF"/>
</dbReference>
<evidence type="ECO:0008006" key="8">
    <source>
        <dbReference type="Google" id="ProtNLM"/>
    </source>
</evidence>
<dbReference type="AlphaFoldDB" id="F0SPY7"/>
<feature type="transmembrane region" description="Helical" evidence="5">
    <location>
        <begin position="92"/>
        <end position="111"/>
    </location>
</feature>
<evidence type="ECO:0000313" key="7">
    <source>
        <dbReference type="Proteomes" id="UP000006860"/>
    </source>
</evidence>
<dbReference type="KEGG" id="pbs:Plabr_2536"/>
<dbReference type="Proteomes" id="UP000006860">
    <property type="component" value="Chromosome"/>
</dbReference>
<keyword evidence="4 5" id="KW-0472">Membrane</keyword>
<evidence type="ECO:0000256" key="3">
    <source>
        <dbReference type="ARBA" id="ARBA00022989"/>
    </source>
</evidence>
<dbReference type="eggNOG" id="COG3296">
    <property type="taxonomic scope" value="Bacteria"/>
</dbReference>
<proteinExistence type="predicted"/>
<dbReference type="RefSeq" id="WP_013628861.1">
    <property type="nucleotide sequence ID" value="NC_015174.1"/>
</dbReference>
<evidence type="ECO:0000256" key="2">
    <source>
        <dbReference type="ARBA" id="ARBA00022692"/>
    </source>
</evidence>
<feature type="transmembrane region" description="Helical" evidence="5">
    <location>
        <begin position="64"/>
        <end position="86"/>
    </location>
</feature>